<accession>A0AA39PTJ4</accession>
<evidence type="ECO:0000313" key="2">
    <source>
        <dbReference type="Proteomes" id="UP001175228"/>
    </source>
</evidence>
<name>A0AA39PTJ4_9AGAR</name>
<evidence type="ECO:0000313" key="1">
    <source>
        <dbReference type="EMBL" id="KAK0489909.1"/>
    </source>
</evidence>
<dbReference type="AlphaFoldDB" id="A0AA39PTJ4"/>
<reference evidence="1" key="1">
    <citation type="submission" date="2023-06" db="EMBL/GenBank/DDBJ databases">
        <authorList>
            <consortium name="Lawrence Berkeley National Laboratory"/>
            <person name="Ahrendt S."/>
            <person name="Sahu N."/>
            <person name="Indic B."/>
            <person name="Wong-Bajracharya J."/>
            <person name="Merenyi Z."/>
            <person name="Ke H.-M."/>
            <person name="Monk M."/>
            <person name="Kocsube S."/>
            <person name="Drula E."/>
            <person name="Lipzen A."/>
            <person name="Balint B."/>
            <person name="Henrissat B."/>
            <person name="Andreopoulos B."/>
            <person name="Martin F.M."/>
            <person name="Harder C.B."/>
            <person name="Rigling D."/>
            <person name="Ford K.L."/>
            <person name="Foster G.D."/>
            <person name="Pangilinan J."/>
            <person name="Papanicolaou A."/>
            <person name="Barry K."/>
            <person name="LaButti K."/>
            <person name="Viragh M."/>
            <person name="Koriabine M."/>
            <person name="Yan M."/>
            <person name="Riley R."/>
            <person name="Champramary S."/>
            <person name="Plett K.L."/>
            <person name="Tsai I.J."/>
            <person name="Slot J."/>
            <person name="Sipos G."/>
            <person name="Plett J."/>
            <person name="Nagy L.G."/>
            <person name="Grigoriev I.V."/>
        </authorList>
    </citation>
    <scope>NUCLEOTIDE SEQUENCE</scope>
    <source>
        <strain evidence="1">HWK02</strain>
    </source>
</reference>
<proteinExistence type="predicted"/>
<sequence>MPHNCSNCGATCTSIPSVRPAPDPEIEALLHTNFPPSEAQELFFRETRRMGTPRLAELETRIADAQAKLDALLLERDSLVWNLQRCTDVLNPVRRLPSDVLCEIFAHSITDPGNSYYFPAGMKQRSSKNTIPRQWKLGMVSLNWRHTVLTSPRMWSMIDLTFWPSFLSSGSRGSIRADLGAERLLAMHIYRSANRPLQVTLRGRIPNTILLILISASYRWEHLCLDYRNLKAIDSPLDALVSFRYILDERGRDETIHERLPLLRNVTSLRRLTVDKLYPVVHPGLFIIPWTQIYSVVVTESFPDKDAIAPIKLAPKLDTVEFLTVNHSPLDLFHVASDSVHSGSLRSFSLNVKLPDTVHGPGARYSSTVTVLFDSLTLPALERFRVAFGGACGLAESIVRLLRRSQCHVLKRLALIGASKDDLKEILGAGELQNMEELLIEKLENAAHLQSVLELLAESAGLLRLRTVEIDASAVEGSILACQDAVIRFMESRQMTNEGFGRLESLTLRAPAEFEISEANVQRLEALRSLGARLYIYRL</sequence>
<dbReference type="EMBL" id="JAUEPU010000035">
    <property type="protein sequence ID" value="KAK0489909.1"/>
    <property type="molecule type" value="Genomic_DNA"/>
</dbReference>
<comment type="caution">
    <text evidence="1">The sequence shown here is derived from an EMBL/GenBank/DDBJ whole genome shotgun (WGS) entry which is preliminary data.</text>
</comment>
<gene>
    <name evidence="1" type="ORF">EDD18DRAFT_1187444</name>
</gene>
<evidence type="ECO:0008006" key="3">
    <source>
        <dbReference type="Google" id="ProtNLM"/>
    </source>
</evidence>
<organism evidence="1 2">
    <name type="scientific">Armillaria luteobubalina</name>
    <dbReference type="NCBI Taxonomy" id="153913"/>
    <lineage>
        <taxon>Eukaryota</taxon>
        <taxon>Fungi</taxon>
        <taxon>Dikarya</taxon>
        <taxon>Basidiomycota</taxon>
        <taxon>Agaricomycotina</taxon>
        <taxon>Agaricomycetes</taxon>
        <taxon>Agaricomycetidae</taxon>
        <taxon>Agaricales</taxon>
        <taxon>Marasmiineae</taxon>
        <taxon>Physalacriaceae</taxon>
        <taxon>Armillaria</taxon>
    </lineage>
</organism>
<keyword evidence="2" id="KW-1185">Reference proteome</keyword>
<dbReference type="Proteomes" id="UP001175228">
    <property type="component" value="Unassembled WGS sequence"/>
</dbReference>
<protein>
    <recommendedName>
        <fullName evidence="3">F-box domain-containing protein</fullName>
    </recommendedName>
</protein>